<proteinExistence type="predicted"/>
<evidence type="ECO:0000313" key="1">
    <source>
        <dbReference type="EMBL" id="SPD01315.1"/>
    </source>
</evidence>
<organism evidence="1">
    <name type="scientific">Fagus sylvatica</name>
    <name type="common">Beechnut</name>
    <dbReference type="NCBI Taxonomy" id="28930"/>
    <lineage>
        <taxon>Eukaryota</taxon>
        <taxon>Viridiplantae</taxon>
        <taxon>Streptophyta</taxon>
        <taxon>Embryophyta</taxon>
        <taxon>Tracheophyta</taxon>
        <taxon>Spermatophyta</taxon>
        <taxon>Magnoliopsida</taxon>
        <taxon>eudicotyledons</taxon>
        <taxon>Gunneridae</taxon>
        <taxon>Pentapetalae</taxon>
        <taxon>rosids</taxon>
        <taxon>fabids</taxon>
        <taxon>Fagales</taxon>
        <taxon>Fagaceae</taxon>
        <taxon>Fagus</taxon>
    </lineage>
</organism>
<reference evidence="1" key="1">
    <citation type="submission" date="2018-02" db="EMBL/GenBank/DDBJ databases">
        <authorList>
            <person name="Cohen D.B."/>
            <person name="Kent A.D."/>
        </authorList>
    </citation>
    <scope>NUCLEOTIDE SEQUENCE</scope>
</reference>
<sequence>MEMKRREMSQLTTFFANKMIVNLDVFCACMEDRVGCESNGTSIVTPPNRRRREWNMKVFKKHTDPIEISCGNGHGTILGLSAGASHYRLLLCTSRHKTSAKEDAEANGGLAIIRISSPIRVTESMKSKRAFGEEQTMIKGTLEIP</sequence>
<accession>A0A2N9GP49</accession>
<dbReference type="EMBL" id="OIVN01002182">
    <property type="protein sequence ID" value="SPD01315.1"/>
    <property type="molecule type" value="Genomic_DNA"/>
</dbReference>
<name>A0A2N9GP49_FAGSY</name>
<gene>
    <name evidence="1" type="ORF">FSB_LOCUS29197</name>
</gene>
<protein>
    <submittedName>
        <fullName evidence="1">Uncharacterized protein</fullName>
    </submittedName>
</protein>
<dbReference type="AlphaFoldDB" id="A0A2N9GP49"/>